<protein>
    <submittedName>
        <fullName evidence="2">Uncharacterized protein</fullName>
    </submittedName>
</protein>
<dbReference type="EMBL" id="VSRR010016551">
    <property type="protein sequence ID" value="MPC59420.1"/>
    <property type="molecule type" value="Genomic_DNA"/>
</dbReference>
<dbReference type="AlphaFoldDB" id="A0A5B7GGK3"/>
<evidence type="ECO:0000313" key="3">
    <source>
        <dbReference type="Proteomes" id="UP000324222"/>
    </source>
</evidence>
<feature type="compositionally biased region" description="Pro residues" evidence="1">
    <location>
        <begin position="99"/>
        <end position="112"/>
    </location>
</feature>
<reference evidence="2 3" key="1">
    <citation type="submission" date="2019-05" db="EMBL/GenBank/DDBJ databases">
        <title>Another draft genome of Portunus trituberculatus and its Hox gene families provides insights of decapod evolution.</title>
        <authorList>
            <person name="Jeong J.-H."/>
            <person name="Song I."/>
            <person name="Kim S."/>
            <person name="Choi T."/>
            <person name="Kim D."/>
            <person name="Ryu S."/>
            <person name="Kim W."/>
        </authorList>
    </citation>
    <scope>NUCLEOTIDE SEQUENCE [LARGE SCALE GENOMIC DNA]</scope>
    <source>
        <tissue evidence="2">Muscle</tissue>
    </source>
</reference>
<feature type="region of interest" description="Disordered" evidence="1">
    <location>
        <begin position="97"/>
        <end position="119"/>
    </location>
</feature>
<evidence type="ECO:0000313" key="2">
    <source>
        <dbReference type="EMBL" id="MPC59420.1"/>
    </source>
</evidence>
<sequence>MGASLAGPPYHPPLLPSLHTYTRPPKVSHSSHARHYPLLVHHHHHHLLPTSPSTPAHRFLHHLLRFTKERRHDHLPPLRPFPLGHCHPLPLSPPTILHVPPPNASPFSPPPSADSRPLPNSLPTTARLLLITAFPHS</sequence>
<dbReference type="Proteomes" id="UP000324222">
    <property type="component" value="Unassembled WGS sequence"/>
</dbReference>
<evidence type="ECO:0000256" key="1">
    <source>
        <dbReference type="SAM" id="MobiDB-lite"/>
    </source>
</evidence>
<gene>
    <name evidence="2" type="ORF">E2C01_053439</name>
</gene>
<proteinExistence type="predicted"/>
<name>A0A5B7GGK3_PORTR</name>
<accession>A0A5B7GGK3</accession>
<keyword evidence="3" id="KW-1185">Reference proteome</keyword>
<comment type="caution">
    <text evidence="2">The sequence shown here is derived from an EMBL/GenBank/DDBJ whole genome shotgun (WGS) entry which is preliminary data.</text>
</comment>
<organism evidence="2 3">
    <name type="scientific">Portunus trituberculatus</name>
    <name type="common">Swimming crab</name>
    <name type="synonym">Neptunus trituberculatus</name>
    <dbReference type="NCBI Taxonomy" id="210409"/>
    <lineage>
        <taxon>Eukaryota</taxon>
        <taxon>Metazoa</taxon>
        <taxon>Ecdysozoa</taxon>
        <taxon>Arthropoda</taxon>
        <taxon>Crustacea</taxon>
        <taxon>Multicrustacea</taxon>
        <taxon>Malacostraca</taxon>
        <taxon>Eumalacostraca</taxon>
        <taxon>Eucarida</taxon>
        <taxon>Decapoda</taxon>
        <taxon>Pleocyemata</taxon>
        <taxon>Brachyura</taxon>
        <taxon>Eubrachyura</taxon>
        <taxon>Portunoidea</taxon>
        <taxon>Portunidae</taxon>
        <taxon>Portuninae</taxon>
        <taxon>Portunus</taxon>
    </lineage>
</organism>